<keyword evidence="4" id="KW-0804">Transcription</keyword>
<evidence type="ECO:0000313" key="6">
    <source>
        <dbReference type="EMBL" id="TWU01191.1"/>
    </source>
</evidence>
<keyword evidence="2" id="KW-0067">ATP-binding</keyword>
<dbReference type="InterPro" id="IPR058031">
    <property type="entry name" value="AAA_lid_NorR"/>
</dbReference>
<gene>
    <name evidence="6" type="primary">zraR_9</name>
    <name evidence="6" type="ORF">Pla52n_45630</name>
</gene>
<dbReference type="SUPFAM" id="SSF52540">
    <property type="entry name" value="P-loop containing nucleoside triphosphate hydrolases"/>
    <property type="match status" value="1"/>
</dbReference>
<dbReference type="InterPro" id="IPR002078">
    <property type="entry name" value="Sigma_54_int"/>
</dbReference>
<accession>A0A5C6AP41</accession>
<dbReference type="AlphaFoldDB" id="A0A5C6AP41"/>
<dbReference type="PANTHER" id="PTHR32071:SF57">
    <property type="entry name" value="C4-DICARBOXYLATE TRANSPORT TRANSCRIPTIONAL REGULATORY PROTEIN DCTD"/>
    <property type="match status" value="1"/>
</dbReference>
<evidence type="ECO:0000313" key="7">
    <source>
        <dbReference type="Proteomes" id="UP000320176"/>
    </source>
</evidence>
<dbReference type="InterPro" id="IPR027417">
    <property type="entry name" value="P-loop_NTPase"/>
</dbReference>
<evidence type="ECO:0000256" key="3">
    <source>
        <dbReference type="ARBA" id="ARBA00023015"/>
    </source>
</evidence>
<comment type="caution">
    <text evidence="6">The sequence shown here is derived from an EMBL/GenBank/DDBJ whole genome shotgun (WGS) entry which is preliminary data.</text>
</comment>
<keyword evidence="3" id="KW-0805">Transcription regulation</keyword>
<evidence type="ECO:0000256" key="1">
    <source>
        <dbReference type="ARBA" id="ARBA00022741"/>
    </source>
</evidence>
<dbReference type="SUPFAM" id="SSF46689">
    <property type="entry name" value="Homeodomain-like"/>
    <property type="match status" value="1"/>
</dbReference>
<keyword evidence="1" id="KW-0547">Nucleotide-binding</keyword>
<dbReference type="InterPro" id="IPR002197">
    <property type="entry name" value="HTH_Fis"/>
</dbReference>
<organism evidence="6 7">
    <name type="scientific">Stieleria varia</name>
    <dbReference type="NCBI Taxonomy" id="2528005"/>
    <lineage>
        <taxon>Bacteria</taxon>
        <taxon>Pseudomonadati</taxon>
        <taxon>Planctomycetota</taxon>
        <taxon>Planctomycetia</taxon>
        <taxon>Pirellulales</taxon>
        <taxon>Pirellulaceae</taxon>
        <taxon>Stieleria</taxon>
    </lineage>
</organism>
<dbReference type="PRINTS" id="PR01590">
    <property type="entry name" value="HTHFIS"/>
</dbReference>
<proteinExistence type="predicted"/>
<dbReference type="GO" id="GO:0043565">
    <property type="term" value="F:sequence-specific DNA binding"/>
    <property type="evidence" value="ECO:0007669"/>
    <property type="project" value="InterPro"/>
</dbReference>
<dbReference type="GO" id="GO:0005524">
    <property type="term" value="F:ATP binding"/>
    <property type="evidence" value="ECO:0007669"/>
    <property type="project" value="UniProtKB-KW"/>
</dbReference>
<reference evidence="6 7" key="1">
    <citation type="submission" date="2019-02" db="EMBL/GenBank/DDBJ databases">
        <title>Deep-cultivation of Planctomycetes and their phenomic and genomic characterization uncovers novel biology.</title>
        <authorList>
            <person name="Wiegand S."/>
            <person name="Jogler M."/>
            <person name="Boedeker C."/>
            <person name="Pinto D."/>
            <person name="Vollmers J."/>
            <person name="Rivas-Marin E."/>
            <person name="Kohn T."/>
            <person name="Peeters S.H."/>
            <person name="Heuer A."/>
            <person name="Rast P."/>
            <person name="Oberbeckmann S."/>
            <person name="Bunk B."/>
            <person name="Jeske O."/>
            <person name="Meyerdierks A."/>
            <person name="Storesund J.E."/>
            <person name="Kallscheuer N."/>
            <person name="Luecker S."/>
            <person name="Lage O.M."/>
            <person name="Pohl T."/>
            <person name="Merkel B.J."/>
            <person name="Hornburger P."/>
            <person name="Mueller R.-W."/>
            <person name="Bruemmer F."/>
            <person name="Labrenz M."/>
            <person name="Spormann A.M."/>
            <person name="Op Den Camp H."/>
            <person name="Overmann J."/>
            <person name="Amann R."/>
            <person name="Jetten M.S.M."/>
            <person name="Mascher T."/>
            <person name="Medema M.H."/>
            <person name="Devos D.P."/>
            <person name="Kaster A.-K."/>
            <person name="Ovreas L."/>
            <person name="Rohde M."/>
            <person name="Galperin M.Y."/>
            <person name="Jogler C."/>
        </authorList>
    </citation>
    <scope>NUCLEOTIDE SEQUENCE [LARGE SCALE GENOMIC DNA]</scope>
    <source>
        <strain evidence="6 7">Pla52n</strain>
    </source>
</reference>
<evidence type="ECO:0000259" key="5">
    <source>
        <dbReference type="PROSITE" id="PS50045"/>
    </source>
</evidence>
<dbReference type="PROSITE" id="PS50045">
    <property type="entry name" value="SIGMA54_INTERACT_4"/>
    <property type="match status" value="1"/>
</dbReference>
<evidence type="ECO:0000256" key="2">
    <source>
        <dbReference type="ARBA" id="ARBA00022840"/>
    </source>
</evidence>
<feature type="domain" description="Sigma-54 factor interaction" evidence="5">
    <location>
        <begin position="178"/>
        <end position="402"/>
    </location>
</feature>
<dbReference type="Gene3D" id="1.10.10.60">
    <property type="entry name" value="Homeodomain-like"/>
    <property type="match status" value="1"/>
</dbReference>
<dbReference type="OrthoDB" id="231230at2"/>
<protein>
    <submittedName>
        <fullName evidence="6">Transcriptional regulatory protein ZraR</fullName>
    </submittedName>
</protein>
<sequence>MASATKIRPLARALDACDFPFWVIGSTGKLIYVSATASTWLQVDGEQLIGRRCVAGAAISDDPLDFLAASLSAPPGFLDRGTARLNVQPPLVAAKPIKRERSSQIASTIPPMEVRFVRLGSADKALTLAIAGQFEDHRGDRQPFDAAPMSSEMRDVVLRRETLDHWRRHHATRCSIVTAGNSPAARRIRARLRVAAAVRTHVGFFGPAGSGRESIARQVHQWSAPGEPLSVIEGPLMDAELLDASMAPLLTHLTGSQSSSGTALVRDLDQMPIEAQHRLTQLLDAFPDRLRVLGLCGEQPVELSDEVVDVNDWETQNESGETPIGLTGTLIDALSTLSVRLPALAERVEDISILATAMLDRHHAAGESIAERIGRAALDALVIYPWPQNIDELEHAIRHAARSSTTQAIAVENLPLVIRSFRSGKPQNDPDDSFPLDELVQKYESSLIDDMLRLCDGNRAEAARRLGISRARLLRKLDQEPDA</sequence>
<dbReference type="InterPro" id="IPR009057">
    <property type="entry name" value="Homeodomain-like_sf"/>
</dbReference>
<dbReference type="PANTHER" id="PTHR32071">
    <property type="entry name" value="TRANSCRIPTIONAL REGULATORY PROTEIN"/>
    <property type="match status" value="1"/>
</dbReference>
<dbReference type="Pfam" id="PF14532">
    <property type="entry name" value="Sigma54_activ_2"/>
    <property type="match status" value="1"/>
</dbReference>
<name>A0A5C6AP41_9BACT</name>
<dbReference type="Gene3D" id="3.40.50.300">
    <property type="entry name" value="P-loop containing nucleotide triphosphate hydrolases"/>
    <property type="match status" value="1"/>
</dbReference>
<dbReference type="EMBL" id="SJPN01000005">
    <property type="protein sequence ID" value="TWU01191.1"/>
    <property type="molecule type" value="Genomic_DNA"/>
</dbReference>
<evidence type="ECO:0000256" key="4">
    <source>
        <dbReference type="ARBA" id="ARBA00023163"/>
    </source>
</evidence>
<dbReference type="Pfam" id="PF25601">
    <property type="entry name" value="AAA_lid_14"/>
    <property type="match status" value="1"/>
</dbReference>
<keyword evidence="7" id="KW-1185">Reference proteome</keyword>
<dbReference type="RefSeq" id="WP_146521656.1">
    <property type="nucleotide sequence ID" value="NZ_CP151726.1"/>
</dbReference>
<dbReference type="Proteomes" id="UP000320176">
    <property type="component" value="Unassembled WGS sequence"/>
</dbReference>
<dbReference type="Gene3D" id="1.10.8.60">
    <property type="match status" value="1"/>
</dbReference>
<dbReference type="Pfam" id="PF02954">
    <property type="entry name" value="HTH_8"/>
    <property type="match status" value="1"/>
</dbReference>
<dbReference type="GO" id="GO:0006355">
    <property type="term" value="P:regulation of DNA-templated transcription"/>
    <property type="evidence" value="ECO:0007669"/>
    <property type="project" value="InterPro"/>
</dbReference>